<organism evidence="1 2">
    <name type="scientific">Podospora didyma</name>
    <dbReference type="NCBI Taxonomy" id="330526"/>
    <lineage>
        <taxon>Eukaryota</taxon>
        <taxon>Fungi</taxon>
        <taxon>Dikarya</taxon>
        <taxon>Ascomycota</taxon>
        <taxon>Pezizomycotina</taxon>
        <taxon>Sordariomycetes</taxon>
        <taxon>Sordariomycetidae</taxon>
        <taxon>Sordariales</taxon>
        <taxon>Podosporaceae</taxon>
        <taxon>Podospora</taxon>
    </lineage>
</organism>
<evidence type="ECO:0000313" key="1">
    <source>
        <dbReference type="EMBL" id="KAK3393687.1"/>
    </source>
</evidence>
<dbReference type="AlphaFoldDB" id="A0AAE0P5F2"/>
<sequence length="115" mass="12903">MIVSRNHDRWHSPCHSAVVLIIWPCLASERATMDHLVVAYPQHALHGKPALWTDSLFFGLLSRAVLKRVPQSETQSFAIQLPTARLNRLSVAFAFTLVCRGRPTRFAPVDSVTVD</sequence>
<protein>
    <submittedName>
        <fullName evidence="1">Uncharacterized protein</fullName>
    </submittedName>
</protein>
<reference evidence="1" key="1">
    <citation type="journal article" date="2023" name="Mol. Phylogenet. Evol.">
        <title>Genome-scale phylogeny and comparative genomics of the fungal order Sordariales.</title>
        <authorList>
            <person name="Hensen N."/>
            <person name="Bonometti L."/>
            <person name="Westerberg I."/>
            <person name="Brannstrom I.O."/>
            <person name="Guillou S."/>
            <person name="Cros-Aarteil S."/>
            <person name="Calhoun S."/>
            <person name="Haridas S."/>
            <person name="Kuo A."/>
            <person name="Mondo S."/>
            <person name="Pangilinan J."/>
            <person name="Riley R."/>
            <person name="LaButti K."/>
            <person name="Andreopoulos B."/>
            <person name="Lipzen A."/>
            <person name="Chen C."/>
            <person name="Yan M."/>
            <person name="Daum C."/>
            <person name="Ng V."/>
            <person name="Clum A."/>
            <person name="Steindorff A."/>
            <person name="Ohm R.A."/>
            <person name="Martin F."/>
            <person name="Silar P."/>
            <person name="Natvig D.O."/>
            <person name="Lalanne C."/>
            <person name="Gautier V."/>
            <person name="Ament-Velasquez S.L."/>
            <person name="Kruys A."/>
            <person name="Hutchinson M.I."/>
            <person name="Powell A.J."/>
            <person name="Barry K."/>
            <person name="Miller A.N."/>
            <person name="Grigoriev I.V."/>
            <person name="Debuchy R."/>
            <person name="Gladieux P."/>
            <person name="Hiltunen Thoren M."/>
            <person name="Johannesson H."/>
        </authorList>
    </citation>
    <scope>NUCLEOTIDE SEQUENCE</scope>
    <source>
        <strain evidence="1">CBS 232.78</strain>
    </source>
</reference>
<comment type="caution">
    <text evidence="1">The sequence shown here is derived from an EMBL/GenBank/DDBJ whole genome shotgun (WGS) entry which is preliminary data.</text>
</comment>
<keyword evidence="2" id="KW-1185">Reference proteome</keyword>
<evidence type="ECO:0000313" key="2">
    <source>
        <dbReference type="Proteomes" id="UP001285441"/>
    </source>
</evidence>
<gene>
    <name evidence="1" type="ORF">B0H63DRAFT_458821</name>
</gene>
<accession>A0AAE0P5F2</accession>
<name>A0AAE0P5F2_9PEZI</name>
<dbReference type="EMBL" id="JAULSW010000001">
    <property type="protein sequence ID" value="KAK3393687.1"/>
    <property type="molecule type" value="Genomic_DNA"/>
</dbReference>
<proteinExistence type="predicted"/>
<dbReference type="Proteomes" id="UP001285441">
    <property type="component" value="Unassembled WGS sequence"/>
</dbReference>
<reference evidence="1" key="2">
    <citation type="submission" date="2023-06" db="EMBL/GenBank/DDBJ databases">
        <authorList>
            <consortium name="Lawrence Berkeley National Laboratory"/>
            <person name="Haridas S."/>
            <person name="Hensen N."/>
            <person name="Bonometti L."/>
            <person name="Westerberg I."/>
            <person name="Brannstrom I.O."/>
            <person name="Guillou S."/>
            <person name="Cros-Aarteil S."/>
            <person name="Calhoun S."/>
            <person name="Kuo A."/>
            <person name="Mondo S."/>
            <person name="Pangilinan J."/>
            <person name="Riley R."/>
            <person name="LaButti K."/>
            <person name="Andreopoulos B."/>
            <person name="Lipzen A."/>
            <person name="Chen C."/>
            <person name="Yanf M."/>
            <person name="Daum C."/>
            <person name="Ng V."/>
            <person name="Clum A."/>
            <person name="Steindorff A."/>
            <person name="Ohm R."/>
            <person name="Martin F."/>
            <person name="Silar P."/>
            <person name="Natvig D."/>
            <person name="Lalanne C."/>
            <person name="Gautier V."/>
            <person name="Ament-velasquez S.L."/>
            <person name="Kruys A."/>
            <person name="Hutchinson M.I."/>
            <person name="Powell A.J."/>
            <person name="Barry K."/>
            <person name="Miller A.N."/>
            <person name="Grigoriev I.V."/>
            <person name="Debuchy R."/>
            <person name="Gladieux P."/>
            <person name="Thoren M.H."/>
            <person name="Johannesson H."/>
        </authorList>
    </citation>
    <scope>NUCLEOTIDE SEQUENCE</scope>
    <source>
        <strain evidence="1">CBS 232.78</strain>
    </source>
</reference>